<dbReference type="PANTHER" id="PTHR22916">
    <property type="entry name" value="GLYCOSYLTRANSFERASE"/>
    <property type="match status" value="1"/>
</dbReference>
<dbReference type="InterPro" id="IPR029044">
    <property type="entry name" value="Nucleotide-diphossugar_trans"/>
</dbReference>
<dbReference type="RefSeq" id="WP_107032045.1">
    <property type="nucleotide sequence ID" value="NZ_PUEC01000011.1"/>
</dbReference>
<dbReference type="PANTHER" id="PTHR22916:SF51">
    <property type="entry name" value="GLYCOSYLTRANSFERASE EPSH-RELATED"/>
    <property type="match status" value="1"/>
</dbReference>
<dbReference type="Pfam" id="PF00535">
    <property type="entry name" value="Glycos_transf_2"/>
    <property type="match status" value="1"/>
</dbReference>
<dbReference type="InterPro" id="IPR001173">
    <property type="entry name" value="Glyco_trans_2-like"/>
</dbReference>
<evidence type="ECO:0000256" key="2">
    <source>
        <dbReference type="ARBA" id="ARBA00022679"/>
    </source>
</evidence>
<gene>
    <name evidence="4" type="ORF">C5O23_05985</name>
</gene>
<keyword evidence="1" id="KW-0328">Glycosyltransferase</keyword>
<sequence>MPQSPAISIIIPVYNAEASLRRCIDSLLAQSFGDFELIAVDDGSSDRSAGIVSAYAADDNRVRLLTPGHGGVSAARNCGIDTARGTWLTFVDSDDYVAPDYLERLISGCEDTDFAISAYSVVNPGESPRVVNVLAGELLTDRNGNCALPALMAAFRADALGFVWGKLFRRESLDSDCLRFESDITFGEDGIFCFSYLRHVRNCHVSLNPGYFYVRSADNSSLAMSAPASVRLAGLERFWEIIMSKGFENLSVRKKMEVYCLDGLLAAITADRLSAQPSLSADDRYGCYDKIRQRLLPSSYRPYVPFFFDFCGRFHWWRLYERLYKLIYL</sequence>
<evidence type="ECO:0000313" key="4">
    <source>
        <dbReference type="EMBL" id="PWB02580.1"/>
    </source>
</evidence>
<proteinExistence type="predicted"/>
<evidence type="ECO:0000259" key="3">
    <source>
        <dbReference type="Pfam" id="PF00535"/>
    </source>
</evidence>
<dbReference type="Gene3D" id="3.90.550.10">
    <property type="entry name" value="Spore Coat Polysaccharide Biosynthesis Protein SpsA, Chain A"/>
    <property type="match status" value="1"/>
</dbReference>
<protein>
    <recommendedName>
        <fullName evidence="3">Glycosyltransferase 2-like domain-containing protein</fullName>
    </recommendedName>
</protein>
<organism evidence="4 5">
    <name type="scientific">Duncaniella muris</name>
    <dbReference type="NCBI Taxonomy" id="2094150"/>
    <lineage>
        <taxon>Bacteria</taxon>
        <taxon>Pseudomonadati</taxon>
        <taxon>Bacteroidota</taxon>
        <taxon>Bacteroidia</taxon>
        <taxon>Bacteroidales</taxon>
        <taxon>Muribaculaceae</taxon>
        <taxon>Duncaniella</taxon>
    </lineage>
</organism>
<evidence type="ECO:0000313" key="5">
    <source>
        <dbReference type="Proteomes" id="UP000244905"/>
    </source>
</evidence>
<evidence type="ECO:0000256" key="1">
    <source>
        <dbReference type="ARBA" id="ARBA00022676"/>
    </source>
</evidence>
<dbReference type="CDD" id="cd00761">
    <property type="entry name" value="Glyco_tranf_GTA_type"/>
    <property type="match status" value="1"/>
</dbReference>
<dbReference type="Proteomes" id="UP000244905">
    <property type="component" value="Unassembled WGS sequence"/>
</dbReference>
<name>A0A2V1IQD4_9BACT</name>
<feature type="domain" description="Glycosyltransferase 2-like" evidence="3">
    <location>
        <begin position="8"/>
        <end position="126"/>
    </location>
</feature>
<comment type="caution">
    <text evidence="4">The sequence shown here is derived from an EMBL/GenBank/DDBJ whole genome shotgun (WGS) entry which is preliminary data.</text>
</comment>
<accession>A0A2V1IQD4</accession>
<dbReference type="EMBL" id="PUEC01000011">
    <property type="protein sequence ID" value="PWB02580.1"/>
    <property type="molecule type" value="Genomic_DNA"/>
</dbReference>
<dbReference type="GO" id="GO:0016758">
    <property type="term" value="F:hexosyltransferase activity"/>
    <property type="evidence" value="ECO:0007669"/>
    <property type="project" value="UniProtKB-ARBA"/>
</dbReference>
<dbReference type="SUPFAM" id="SSF53448">
    <property type="entry name" value="Nucleotide-diphospho-sugar transferases"/>
    <property type="match status" value="1"/>
</dbReference>
<dbReference type="GeneID" id="82525892"/>
<keyword evidence="5" id="KW-1185">Reference proteome</keyword>
<keyword evidence="2" id="KW-0808">Transferase</keyword>
<reference evidence="5" key="1">
    <citation type="submission" date="2018-02" db="EMBL/GenBank/DDBJ databases">
        <authorList>
            <person name="Clavel T."/>
            <person name="Strowig T."/>
        </authorList>
    </citation>
    <scope>NUCLEOTIDE SEQUENCE [LARGE SCALE GENOMIC DNA]</scope>
    <source>
        <strain evidence="5">DSM 103720</strain>
    </source>
</reference>
<dbReference type="AlphaFoldDB" id="A0A2V1IQD4"/>